<keyword evidence="3" id="KW-1185">Reference proteome</keyword>
<dbReference type="GeneID" id="97611025"/>
<proteinExistence type="predicted"/>
<keyword evidence="1" id="KW-1133">Transmembrane helix</keyword>
<gene>
    <name evidence="2" type="ORF">DLD82_17045</name>
</gene>
<sequence length="298" mass="32584">MKKLKNFYFINLCLIIIIISTGIVSGKTEEPNAILISWDGVSKDPLLELMDSGKLQNLTGIYKNGSFVNLSITDHFPDTMSGHAQMLTGYPPEITGVFKSMRYKEIPSGLTLFERLEDSLGEDTIFTGIIASQEKSLGSLHGLPFYHAGKIVDYYYDKNSDAGLVGSVATEAVHHFANQGRFFIFIHFRDAADSGYAFGAGTQKQLDQIINVDAGTGMILNAVRDAGVAENTMIFITTDHGFNSGQTDDAGQNDLWLITNELGLNETGDQKDIVPTVLQKMGVPFENITPVYPGISLI</sequence>
<dbReference type="Gene3D" id="3.40.720.10">
    <property type="entry name" value="Alkaline Phosphatase, subunit A"/>
    <property type="match status" value="1"/>
</dbReference>
<evidence type="ECO:0000256" key="1">
    <source>
        <dbReference type="SAM" id="Phobius"/>
    </source>
</evidence>
<reference evidence="2 3" key="1">
    <citation type="submission" date="2018-05" db="EMBL/GenBank/DDBJ databases">
        <title>Draft genome of Methanospirillum stamsii Pt1.</title>
        <authorList>
            <person name="Dueholm M.S."/>
            <person name="Nielsen P.H."/>
            <person name="Bakmann L.F."/>
            <person name="Otzen D.E."/>
        </authorList>
    </citation>
    <scope>NUCLEOTIDE SEQUENCE [LARGE SCALE GENOMIC DNA]</scope>
    <source>
        <strain evidence="2 3">Pt1</strain>
    </source>
</reference>
<keyword evidence="1" id="KW-0472">Membrane</keyword>
<evidence type="ECO:0000313" key="2">
    <source>
        <dbReference type="EMBL" id="PWR69764.1"/>
    </source>
</evidence>
<evidence type="ECO:0000313" key="3">
    <source>
        <dbReference type="Proteomes" id="UP000245934"/>
    </source>
</evidence>
<dbReference type="Proteomes" id="UP000245934">
    <property type="component" value="Unassembled WGS sequence"/>
</dbReference>
<dbReference type="RefSeq" id="WP_109942336.1">
    <property type="nucleotide sequence ID" value="NZ_CP176366.1"/>
</dbReference>
<dbReference type="OrthoDB" id="116281at2157"/>
<dbReference type="InterPro" id="IPR002591">
    <property type="entry name" value="Phosphodiest/P_Trfase"/>
</dbReference>
<organism evidence="2 3">
    <name type="scientific">Methanospirillum stamsii</name>
    <dbReference type="NCBI Taxonomy" id="1277351"/>
    <lineage>
        <taxon>Archaea</taxon>
        <taxon>Methanobacteriati</taxon>
        <taxon>Methanobacteriota</taxon>
        <taxon>Stenosarchaea group</taxon>
        <taxon>Methanomicrobia</taxon>
        <taxon>Methanomicrobiales</taxon>
        <taxon>Methanospirillaceae</taxon>
        <taxon>Methanospirillum</taxon>
    </lineage>
</organism>
<keyword evidence="1" id="KW-0812">Transmembrane</keyword>
<dbReference type="SUPFAM" id="SSF53649">
    <property type="entry name" value="Alkaline phosphatase-like"/>
    <property type="match status" value="1"/>
</dbReference>
<comment type="caution">
    <text evidence="2">The sequence shown here is derived from an EMBL/GenBank/DDBJ whole genome shotgun (WGS) entry which is preliminary data.</text>
</comment>
<dbReference type="Pfam" id="PF01663">
    <property type="entry name" value="Phosphodiest"/>
    <property type="match status" value="1"/>
</dbReference>
<accession>A0A2V2MND9</accession>
<feature type="transmembrane region" description="Helical" evidence="1">
    <location>
        <begin position="7"/>
        <end position="26"/>
    </location>
</feature>
<name>A0A2V2MND9_9EURY</name>
<dbReference type="InterPro" id="IPR017850">
    <property type="entry name" value="Alkaline_phosphatase_core_sf"/>
</dbReference>
<dbReference type="EMBL" id="QGMZ01000055">
    <property type="protein sequence ID" value="PWR69764.1"/>
    <property type="molecule type" value="Genomic_DNA"/>
</dbReference>
<protein>
    <submittedName>
        <fullName evidence="2">Uncharacterized protein</fullName>
    </submittedName>
</protein>
<dbReference type="AlphaFoldDB" id="A0A2V2MND9"/>